<reference evidence="2 3" key="1">
    <citation type="submission" date="2014-06" db="EMBL/GenBank/DDBJ databases">
        <title>Saccharopolyspora rectivirgula DSM-43113 Genome sequencing.</title>
        <authorList>
            <person name="Barrera C."/>
            <person name="Millon L."/>
            <person name="Rognon B."/>
            <person name="Zaugg C."/>
            <person name="Monod M."/>
        </authorList>
    </citation>
    <scope>NUCLEOTIDE SEQUENCE [LARGE SCALE GENOMIC DNA]</scope>
    <source>
        <strain evidence="2 3">DSM 43113</strain>
    </source>
</reference>
<dbReference type="InterPro" id="IPR037205">
    <property type="entry name" value="ChaB_sf"/>
</dbReference>
<evidence type="ECO:0000313" key="3">
    <source>
        <dbReference type="Proteomes" id="UP000031419"/>
    </source>
</evidence>
<name>A0A073B080_9PSEU</name>
<dbReference type="Proteomes" id="UP000031419">
    <property type="component" value="Unassembled WGS sequence"/>
</dbReference>
<sequence length="133" mass="14974">MPARDELPSTLRRSPKGAQETWLKAHDSAVRTYGEGRRAHQTAYSALKHDYEKVGDRWMPKQRRGPSDEQAEGGAGQRQRSTAGGVDVNASKRHLYERARELGVRGRSSMTKSELAEALQKESASRTRKARKR</sequence>
<dbReference type="AlphaFoldDB" id="A0A073B080"/>
<dbReference type="RefSeq" id="WP_029722147.1">
    <property type="nucleotide sequence ID" value="NZ_JAJUIW010000006.1"/>
</dbReference>
<dbReference type="EMBL" id="JNVU01000017">
    <property type="protein sequence ID" value="KEI44981.1"/>
    <property type="molecule type" value="Genomic_DNA"/>
</dbReference>
<comment type="caution">
    <text evidence="2">The sequence shown here is derived from an EMBL/GenBank/DDBJ whole genome shotgun (WGS) entry which is preliminary data.</text>
</comment>
<dbReference type="OrthoDB" id="3731224at2"/>
<gene>
    <name evidence="2" type="ORF">GU90_07175</name>
</gene>
<feature type="region of interest" description="Disordered" evidence="1">
    <location>
        <begin position="52"/>
        <end position="133"/>
    </location>
</feature>
<evidence type="ECO:0000313" key="2">
    <source>
        <dbReference type="EMBL" id="KEI44981.1"/>
    </source>
</evidence>
<accession>A0A073B080</accession>
<dbReference type="SUPFAM" id="SSF140376">
    <property type="entry name" value="ChaB-like"/>
    <property type="match status" value="1"/>
</dbReference>
<organism evidence="2 3">
    <name type="scientific">Saccharopolyspora rectivirgula</name>
    <dbReference type="NCBI Taxonomy" id="28042"/>
    <lineage>
        <taxon>Bacteria</taxon>
        <taxon>Bacillati</taxon>
        <taxon>Actinomycetota</taxon>
        <taxon>Actinomycetes</taxon>
        <taxon>Pseudonocardiales</taxon>
        <taxon>Pseudonocardiaceae</taxon>
        <taxon>Saccharopolyspora</taxon>
    </lineage>
</organism>
<dbReference type="Pfam" id="PF06150">
    <property type="entry name" value="ChaB"/>
    <property type="match status" value="1"/>
</dbReference>
<proteinExistence type="predicted"/>
<feature type="compositionally biased region" description="Basic and acidic residues" evidence="1">
    <location>
        <begin position="94"/>
        <end position="104"/>
    </location>
</feature>
<dbReference type="InterPro" id="IPR009317">
    <property type="entry name" value="ChaB"/>
</dbReference>
<dbReference type="Gene3D" id="1.10.1740.70">
    <property type="entry name" value="ChaB"/>
    <property type="match status" value="1"/>
</dbReference>
<feature type="region of interest" description="Disordered" evidence="1">
    <location>
        <begin position="1"/>
        <end position="23"/>
    </location>
</feature>
<evidence type="ECO:0000256" key="1">
    <source>
        <dbReference type="SAM" id="MobiDB-lite"/>
    </source>
</evidence>
<dbReference type="eggNOG" id="COG4572">
    <property type="taxonomic scope" value="Bacteria"/>
</dbReference>
<protein>
    <submittedName>
        <fullName evidence="2">Cation transport regulator ChaB</fullName>
    </submittedName>
</protein>
<keyword evidence="3" id="KW-1185">Reference proteome</keyword>
<dbReference type="STRING" id="28042.GU90_07175"/>